<sequence length="221" mass="25701">GEVVSGRGLNQEISMKRPGDTRWSSNYDTLINLIVLFSYVCDVLEIIVEDDMQLQELNTRFNEVNTELLLCMACLNPSDSFSAFDKNKLIRFAQFYESGFSQELMVLDDQLETYIIDIHSCNDCFELKGIGDLAKKLVDQKKDIVYPLVYKLMKFALILPVATATVERVFSAMKIVKNRLRNRMGDEWMNDCLVTYIENDIFDTIDNEKIIKRFQNMKTRR</sequence>
<feature type="domain" description="HAT C-terminal dimerisation" evidence="1">
    <location>
        <begin position="143"/>
        <end position="200"/>
    </location>
</feature>
<accession>A0A1Q3CIJ2</accession>
<dbReference type="STRING" id="3775.A0A1Q3CIJ2"/>
<keyword evidence="3" id="KW-1185">Reference proteome</keyword>
<feature type="non-terminal residue" evidence="2">
    <location>
        <position position="1"/>
    </location>
</feature>
<name>A0A1Q3CIJ2_CEPFO</name>
<dbReference type="InterPro" id="IPR012337">
    <property type="entry name" value="RNaseH-like_sf"/>
</dbReference>
<dbReference type="AlphaFoldDB" id="A0A1Q3CIJ2"/>
<comment type="caution">
    <text evidence="2">The sequence shown here is derived from an EMBL/GenBank/DDBJ whole genome shotgun (WGS) entry which is preliminary data.</text>
</comment>
<gene>
    <name evidence="2" type="ORF">CFOL_v3_23384</name>
</gene>
<dbReference type="InterPro" id="IPR055298">
    <property type="entry name" value="AtLOH3-like"/>
</dbReference>
<dbReference type="Proteomes" id="UP000187406">
    <property type="component" value="Unassembled WGS sequence"/>
</dbReference>
<organism evidence="2 3">
    <name type="scientific">Cephalotus follicularis</name>
    <name type="common">Albany pitcher plant</name>
    <dbReference type="NCBI Taxonomy" id="3775"/>
    <lineage>
        <taxon>Eukaryota</taxon>
        <taxon>Viridiplantae</taxon>
        <taxon>Streptophyta</taxon>
        <taxon>Embryophyta</taxon>
        <taxon>Tracheophyta</taxon>
        <taxon>Spermatophyta</taxon>
        <taxon>Magnoliopsida</taxon>
        <taxon>eudicotyledons</taxon>
        <taxon>Gunneridae</taxon>
        <taxon>Pentapetalae</taxon>
        <taxon>rosids</taxon>
        <taxon>fabids</taxon>
        <taxon>Oxalidales</taxon>
        <taxon>Cephalotaceae</taxon>
        <taxon>Cephalotus</taxon>
    </lineage>
</organism>
<dbReference type="SUPFAM" id="SSF53098">
    <property type="entry name" value="Ribonuclease H-like"/>
    <property type="match status" value="1"/>
</dbReference>
<proteinExistence type="predicted"/>
<dbReference type="PANTHER" id="PTHR11697:SF230">
    <property type="entry name" value="ZINC FINGER, MYM DOMAIN CONTAINING 1"/>
    <property type="match status" value="1"/>
</dbReference>
<evidence type="ECO:0000259" key="1">
    <source>
        <dbReference type="Pfam" id="PF05699"/>
    </source>
</evidence>
<dbReference type="GO" id="GO:0046983">
    <property type="term" value="F:protein dimerization activity"/>
    <property type="evidence" value="ECO:0007669"/>
    <property type="project" value="InterPro"/>
</dbReference>
<feature type="non-terminal residue" evidence="2">
    <location>
        <position position="221"/>
    </location>
</feature>
<dbReference type="InterPro" id="IPR008906">
    <property type="entry name" value="HATC_C_dom"/>
</dbReference>
<evidence type="ECO:0000313" key="3">
    <source>
        <dbReference type="Proteomes" id="UP000187406"/>
    </source>
</evidence>
<dbReference type="InParanoid" id="A0A1Q3CIJ2"/>
<protein>
    <submittedName>
        <fullName evidence="2">Dimer_Tnp_hAT domain-containing protein</fullName>
    </submittedName>
</protein>
<dbReference type="Pfam" id="PF05699">
    <property type="entry name" value="Dimer_Tnp_hAT"/>
    <property type="match status" value="1"/>
</dbReference>
<dbReference type="PANTHER" id="PTHR11697">
    <property type="entry name" value="GENERAL TRANSCRIPTION FACTOR 2-RELATED ZINC FINGER PROTEIN"/>
    <property type="match status" value="1"/>
</dbReference>
<evidence type="ECO:0000313" key="2">
    <source>
        <dbReference type="EMBL" id="GAV79922.1"/>
    </source>
</evidence>
<reference evidence="3" key="1">
    <citation type="submission" date="2016-04" db="EMBL/GenBank/DDBJ databases">
        <title>Cephalotus genome sequencing.</title>
        <authorList>
            <person name="Fukushima K."/>
            <person name="Hasebe M."/>
            <person name="Fang X."/>
        </authorList>
    </citation>
    <scope>NUCLEOTIDE SEQUENCE [LARGE SCALE GENOMIC DNA]</scope>
    <source>
        <strain evidence="3">cv. St1</strain>
    </source>
</reference>
<dbReference type="OrthoDB" id="6778351at2759"/>
<dbReference type="EMBL" id="BDDD01002074">
    <property type="protein sequence ID" value="GAV79922.1"/>
    <property type="molecule type" value="Genomic_DNA"/>
</dbReference>